<dbReference type="RefSeq" id="WP_209377870.1">
    <property type="nucleotide sequence ID" value="NZ_JAGIZB010000002.1"/>
</dbReference>
<sequence>MDEIDRKIIALLQGDATLSVAQLADKVGLSATPCWKRVQKLEANGVITRRVALVDPEKIGVGLIVYVAIEAGDHTPEWLSTFSRSIASMPEVMEAHRMAGEVDYMLRVAVPGMAEFDAFYKRLIAAVPMRNVTSRFAMEQLKYTTAYPLHSGRFRDRSGREGEG</sequence>
<dbReference type="PANTHER" id="PTHR30154">
    <property type="entry name" value="LEUCINE-RESPONSIVE REGULATORY PROTEIN"/>
    <property type="match status" value="1"/>
</dbReference>
<dbReference type="InterPro" id="IPR011991">
    <property type="entry name" value="ArsR-like_HTH"/>
</dbReference>
<accession>A0ABS4A9G1</accession>
<dbReference type="InterPro" id="IPR036388">
    <property type="entry name" value="WH-like_DNA-bd_sf"/>
</dbReference>
<evidence type="ECO:0000256" key="2">
    <source>
        <dbReference type="ARBA" id="ARBA00023125"/>
    </source>
</evidence>
<dbReference type="InterPro" id="IPR019888">
    <property type="entry name" value="Tscrpt_reg_AsnC-like"/>
</dbReference>
<dbReference type="PRINTS" id="PR00033">
    <property type="entry name" value="HTHASNC"/>
</dbReference>
<feature type="domain" description="HTH asnC-type" evidence="4">
    <location>
        <begin position="1"/>
        <end position="62"/>
    </location>
</feature>
<dbReference type="Gene3D" id="3.30.70.920">
    <property type="match status" value="1"/>
</dbReference>
<dbReference type="SMART" id="SM00344">
    <property type="entry name" value="HTH_ASNC"/>
    <property type="match status" value="1"/>
</dbReference>
<dbReference type="Pfam" id="PF01037">
    <property type="entry name" value="AsnC_trans_reg"/>
    <property type="match status" value="1"/>
</dbReference>
<evidence type="ECO:0000256" key="3">
    <source>
        <dbReference type="ARBA" id="ARBA00023163"/>
    </source>
</evidence>
<dbReference type="InterPro" id="IPR000485">
    <property type="entry name" value="AsnC-type_HTH_dom"/>
</dbReference>
<organism evidence="5 6">
    <name type="scientific">Pararoseomonas baculiformis</name>
    <dbReference type="NCBI Taxonomy" id="2820812"/>
    <lineage>
        <taxon>Bacteria</taxon>
        <taxon>Pseudomonadati</taxon>
        <taxon>Pseudomonadota</taxon>
        <taxon>Alphaproteobacteria</taxon>
        <taxon>Acetobacterales</taxon>
        <taxon>Acetobacteraceae</taxon>
        <taxon>Pararoseomonas</taxon>
    </lineage>
</organism>
<dbReference type="Proteomes" id="UP000681594">
    <property type="component" value="Unassembled WGS sequence"/>
</dbReference>
<gene>
    <name evidence="5" type="ORF">J8J14_02525</name>
</gene>
<evidence type="ECO:0000256" key="1">
    <source>
        <dbReference type="ARBA" id="ARBA00023015"/>
    </source>
</evidence>
<dbReference type="InterPro" id="IPR011008">
    <property type="entry name" value="Dimeric_a/b-barrel"/>
</dbReference>
<dbReference type="InterPro" id="IPR019885">
    <property type="entry name" value="Tscrpt_reg_HTH_AsnC-type_CS"/>
</dbReference>
<comment type="caution">
    <text evidence="5">The sequence shown here is derived from an EMBL/GenBank/DDBJ whole genome shotgun (WGS) entry which is preliminary data.</text>
</comment>
<dbReference type="SUPFAM" id="SSF46785">
    <property type="entry name" value="Winged helix' DNA-binding domain"/>
    <property type="match status" value="1"/>
</dbReference>
<dbReference type="Pfam" id="PF13412">
    <property type="entry name" value="HTH_24"/>
    <property type="match status" value="1"/>
</dbReference>
<name>A0ABS4A9G1_9PROT</name>
<dbReference type="PROSITE" id="PS00519">
    <property type="entry name" value="HTH_ASNC_1"/>
    <property type="match status" value="1"/>
</dbReference>
<keyword evidence="6" id="KW-1185">Reference proteome</keyword>
<evidence type="ECO:0000313" key="6">
    <source>
        <dbReference type="Proteomes" id="UP000681594"/>
    </source>
</evidence>
<dbReference type="Gene3D" id="1.10.10.10">
    <property type="entry name" value="Winged helix-like DNA-binding domain superfamily/Winged helix DNA-binding domain"/>
    <property type="match status" value="1"/>
</dbReference>
<evidence type="ECO:0000313" key="5">
    <source>
        <dbReference type="EMBL" id="MBP0443642.1"/>
    </source>
</evidence>
<dbReference type="CDD" id="cd00090">
    <property type="entry name" value="HTH_ARSR"/>
    <property type="match status" value="1"/>
</dbReference>
<dbReference type="EMBL" id="JAGIZB010000002">
    <property type="protein sequence ID" value="MBP0443642.1"/>
    <property type="molecule type" value="Genomic_DNA"/>
</dbReference>
<dbReference type="PANTHER" id="PTHR30154:SF17">
    <property type="entry name" value="DNA-BINDING TRANSCRIPTIONAL ACTIVATOR DECR"/>
    <property type="match status" value="1"/>
</dbReference>
<protein>
    <submittedName>
        <fullName evidence="5">Lrp/AsnC family transcriptional regulator</fullName>
    </submittedName>
</protein>
<proteinExistence type="predicted"/>
<reference evidence="5 6" key="1">
    <citation type="submission" date="2021-03" db="EMBL/GenBank/DDBJ databases">
        <authorList>
            <person name="So Y."/>
        </authorList>
    </citation>
    <scope>NUCLEOTIDE SEQUENCE [LARGE SCALE GENOMIC DNA]</scope>
    <source>
        <strain evidence="5 6">SSH11</strain>
    </source>
</reference>
<keyword evidence="1" id="KW-0805">Transcription regulation</keyword>
<keyword evidence="2" id="KW-0238">DNA-binding</keyword>
<dbReference type="SUPFAM" id="SSF54909">
    <property type="entry name" value="Dimeric alpha+beta barrel"/>
    <property type="match status" value="1"/>
</dbReference>
<dbReference type="InterPro" id="IPR019887">
    <property type="entry name" value="Tscrpt_reg_AsnC/Lrp_C"/>
</dbReference>
<dbReference type="PROSITE" id="PS50956">
    <property type="entry name" value="HTH_ASNC_2"/>
    <property type="match status" value="1"/>
</dbReference>
<keyword evidence="3" id="KW-0804">Transcription</keyword>
<dbReference type="InterPro" id="IPR036390">
    <property type="entry name" value="WH_DNA-bd_sf"/>
</dbReference>
<evidence type="ECO:0000259" key="4">
    <source>
        <dbReference type="PROSITE" id="PS50956"/>
    </source>
</evidence>